<evidence type="ECO:0000256" key="6">
    <source>
        <dbReference type="ARBA" id="ARBA00039017"/>
    </source>
</evidence>
<dbReference type="Gramene" id="CDF35686">
    <property type="protein sequence ID" value="CDF35686"/>
    <property type="gene ID" value="CHC_T00004131001"/>
</dbReference>
<dbReference type="RefSeq" id="XP_005715505.1">
    <property type="nucleotide sequence ID" value="XM_005715448.1"/>
</dbReference>
<evidence type="ECO:0000256" key="2">
    <source>
        <dbReference type="ARBA" id="ARBA00022642"/>
    </source>
</evidence>
<evidence type="ECO:0000256" key="7">
    <source>
        <dbReference type="ARBA" id="ARBA00043224"/>
    </source>
</evidence>
<dbReference type="PANTHER" id="PTHR11080">
    <property type="entry name" value="PYRAZINAMIDASE/NICOTINAMIDASE"/>
    <property type="match status" value="1"/>
</dbReference>
<dbReference type="OMA" id="DFVDSWP"/>
<dbReference type="NCBIfam" id="NF008623">
    <property type="entry name" value="PRK11609.1"/>
    <property type="match status" value="1"/>
</dbReference>
<dbReference type="GO" id="GO:0046872">
    <property type="term" value="F:metal ion binding"/>
    <property type="evidence" value="ECO:0007669"/>
    <property type="project" value="UniProtKB-KW"/>
</dbReference>
<dbReference type="PhylomeDB" id="R7QE05"/>
<evidence type="ECO:0000313" key="9">
    <source>
        <dbReference type="EMBL" id="CDF35686.1"/>
    </source>
</evidence>
<evidence type="ECO:0000259" key="8">
    <source>
        <dbReference type="Pfam" id="PF00857"/>
    </source>
</evidence>
<keyword evidence="4" id="KW-0378">Hydrolase</keyword>
<dbReference type="EMBL" id="HG001741">
    <property type="protein sequence ID" value="CDF35686.1"/>
    <property type="molecule type" value="Genomic_DNA"/>
</dbReference>
<dbReference type="OrthoDB" id="1739143at2759"/>
<evidence type="ECO:0000313" key="10">
    <source>
        <dbReference type="Proteomes" id="UP000012073"/>
    </source>
</evidence>
<reference evidence="10" key="1">
    <citation type="journal article" date="2013" name="Proc. Natl. Acad. Sci. U.S.A.">
        <title>Genome structure and metabolic features in the red seaweed Chondrus crispus shed light on evolution of the Archaeplastida.</title>
        <authorList>
            <person name="Collen J."/>
            <person name="Porcel B."/>
            <person name="Carre W."/>
            <person name="Ball S.G."/>
            <person name="Chaparro C."/>
            <person name="Tonon T."/>
            <person name="Barbeyron T."/>
            <person name="Michel G."/>
            <person name="Noel B."/>
            <person name="Valentin K."/>
            <person name="Elias M."/>
            <person name="Artiguenave F."/>
            <person name="Arun A."/>
            <person name="Aury J.M."/>
            <person name="Barbosa-Neto J.F."/>
            <person name="Bothwell J.H."/>
            <person name="Bouget F.Y."/>
            <person name="Brillet L."/>
            <person name="Cabello-Hurtado F."/>
            <person name="Capella-Gutierrez S."/>
            <person name="Charrier B."/>
            <person name="Cladiere L."/>
            <person name="Cock J.M."/>
            <person name="Coelho S.M."/>
            <person name="Colleoni C."/>
            <person name="Czjzek M."/>
            <person name="Da Silva C."/>
            <person name="Delage L."/>
            <person name="Denoeud F."/>
            <person name="Deschamps P."/>
            <person name="Dittami S.M."/>
            <person name="Gabaldon T."/>
            <person name="Gachon C.M."/>
            <person name="Groisillier A."/>
            <person name="Herve C."/>
            <person name="Jabbari K."/>
            <person name="Katinka M."/>
            <person name="Kloareg B."/>
            <person name="Kowalczyk N."/>
            <person name="Labadie K."/>
            <person name="Leblanc C."/>
            <person name="Lopez P.J."/>
            <person name="McLachlan D.H."/>
            <person name="Meslet-Cladiere L."/>
            <person name="Moustafa A."/>
            <person name="Nehr Z."/>
            <person name="Nyvall Collen P."/>
            <person name="Panaud O."/>
            <person name="Partensky F."/>
            <person name="Poulain J."/>
            <person name="Rensing S.A."/>
            <person name="Rousvoal S."/>
            <person name="Samson G."/>
            <person name="Symeonidi A."/>
            <person name="Weissenbach J."/>
            <person name="Zambounis A."/>
            <person name="Wincker P."/>
            <person name="Boyen C."/>
        </authorList>
    </citation>
    <scope>NUCLEOTIDE SEQUENCE [LARGE SCALE GENOMIC DNA]</scope>
    <source>
        <strain evidence="10">cv. Stackhouse</strain>
    </source>
</reference>
<dbReference type="KEGG" id="ccp:CHC_T00004131001"/>
<evidence type="ECO:0000256" key="3">
    <source>
        <dbReference type="ARBA" id="ARBA00022723"/>
    </source>
</evidence>
<evidence type="ECO:0000256" key="5">
    <source>
        <dbReference type="ARBA" id="ARBA00037900"/>
    </source>
</evidence>
<dbReference type="AlphaFoldDB" id="R7QE05"/>
<keyword evidence="2" id="KW-0662">Pyridine nucleotide biosynthesis</keyword>
<dbReference type="GeneID" id="17323222"/>
<dbReference type="PANTHER" id="PTHR11080:SF2">
    <property type="entry name" value="LD05707P"/>
    <property type="match status" value="1"/>
</dbReference>
<organism evidence="9 10">
    <name type="scientific">Chondrus crispus</name>
    <name type="common">Carrageen Irish moss</name>
    <name type="synonym">Polymorpha crispa</name>
    <dbReference type="NCBI Taxonomy" id="2769"/>
    <lineage>
        <taxon>Eukaryota</taxon>
        <taxon>Rhodophyta</taxon>
        <taxon>Florideophyceae</taxon>
        <taxon>Rhodymeniophycidae</taxon>
        <taxon>Gigartinales</taxon>
        <taxon>Gigartinaceae</taxon>
        <taxon>Chondrus</taxon>
    </lineage>
</organism>
<dbReference type="Proteomes" id="UP000012073">
    <property type="component" value="Unassembled WGS sequence"/>
</dbReference>
<sequence length="215" mass="23373">MNNTTAMVPPRSALLIVDVQRDFLPEGSLAVPQGDEVVSIINSLRARATFPCGVFLSKDWHPPTHVSFCNNHGAEPFSEKTLVSGHRQTLWPPHCVQGTRGAEFAGGLVVEMGDKVILKGTHEEHDSYSAFFDNLKKHQTELHQCLTVEGVDTLYVCGLALDVCVLFTVLDAVALGYNTVLLEDASRALSRASHDSAISKMRDAGATVSTTREVE</sequence>
<protein>
    <recommendedName>
        <fullName evidence="6">nicotinamidase</fullName>
        <ecNumber evidence="6">3.5.1.19</ecNumber>
    </recommendedName>
    <alternativeName>
        <fullName evidence="7">Nicotinamide deamidase</fullName>
    </alternativeName>
</protein>
<dbReference type="Gene3D" id="3.40.50.850">
    <property type="entry name" value="Isochorismatase-like"/>
    <property type="match status" value="1"/>
</dbReference>
<evidence type="ECO:0000256" key="4">
    <source>
        <dbReference type="ARBA" id="ARBA00022801"/>
    </source>
</evidence>
<gene>
    <name evidence="9" type="ORF">CHC_T00004131001</name>
</gene>
<keyword evidence="10" id="KW-1185">Reference proteome</keyword>
<dbReference type="Pfam" id="PF00857">
    <property type="entry name" value="Isochorismatase"/>
    <property type="match status" value="1"/>
</dbReference>
<dbReference type="SUPFAM" id="SSF52499">
    <property type="entry name" value="Isochorismatase-like hydrolases"/>
    <property type="match status" value="1"/>
</dbReference>
<dbReference type="InterPro" id="IPR000868">
    <property type="entry name" value="Isochorismatase-like_dom"/>
</dbReference>
<dbReference type="EC" id="3.5.1.19" evidence="6"/>
<dbReference type="STRING" id="2769.R7QE05"/>
<dbReference type="CDD" id="cd01011">
    <property type="entry name" value="nicotinamidase"/>
    <property type="match status" value="1"/>
</dbReference>
<dbReference type="GO" id="GO:0019363">
    <property type="term" value="P:pyridine nucleotide biosynthetic process"/>
    <property type="evidence" value="ECO:0007669"/>
    <property type="project" value="UniProtKB-KW"/>
</dbReference>
<proteinExistence type="inferred from homology"/>
<dbReference type="InterPro" id="IPR036380">
    <property type="entry name" value="Isochorismatase-like_sf"/>
</dbReference>
<dbReference type="GO" id="GO:0008936">
    <property type="term" value="F:nicotinamidase activity"/>
    <property type="evidence" value="ECO:0007669"/>
    <property type="project" value="UniProtKB-EC"/>
</dbReference>
<comment type="similarity">
    <text evidence="1">Belongs to the isochorismatase family.</text>
</comment>
<dbReference type="InterPro" id="IPR052347">
    <property type="entry name" value="Isochorismatase_Nicotinamidase"/>
</dbReference>
<feature type="domain" description="Isochorismatase-like" evidence="8">
    <location>
        <begin position="12"/>
        <end position="212"/>
    </location>
</feature>
<name>R7QE05_CHOCR</name>
<evidence type="ECO:0000256" key="1">
    <source>
        <dbReference type="ARBA" id="ARBA00006336"/>
    </source>
</evidence>
<accession>R7QE05</accession>
<comment type="pathway">
    <text evidence="5">Cofactor biosynthesis; nicotinate biosynthesis; nicotinate from nicotinamide: step 1/1.</text>
</comment>
<keyword evidence="3" id="KW-0479">Metal-binding</keyword>